<protein>
    <submittedName>
        <fullName evidence="1">Uncharacterized protein</fullName>
    </submittedName>
</protein>
<proteinExistence type="predicted"/>
<dbReference type="EMBL" id="JASCZI010121750">
    <property type="protein sequence ID" value="MED6162849.1"/>
    <property type="molecule type" value="Genomic_DNA"/>
</dbReference>
<keyword evidence="2" id="KW-1185">Reference proteome</keyword>
<sequence length="121" mass="13768">MLICKQNLNLKSQCLSKFLNLGGSIKNCVALQVFQEISIQKCNNDGDNMLRMCHYACQSYNLTYEASLDCNKQTLFSNEKEGEGQCTGSHELKLSWFNRFRSSFTFTLRDSSSKGISVRDN</sequence>
<organism evidence="1 2">
    <name type="scientific">Stylosanthes scabra</name>
    <dbReference type="NCBI Taxonomy" id="79078"/>
    <lineage>
        <taxon>Eukaryota</taxon>
        <taxon>Viridiplantae</taxon>
        <taxon>Streptophyta</taxon>
        <taxon>Embryophyta</taxon>
        <taxon>Tracheophyta</taxon>
        <taxon>Spermatophyta</taxon>
        <taxon>Magnoliopsida</taxon>
        <taxon>eudicotyledons</taxon>
        <taxon>Gunneridae</taxon>
        <taxon>Pentapetalae</taxon>
        <taxon>rosids</taxon>
        <taxon>fabids</taxon>
        <taxon>Fabales</taxon>
        <taxon>Fabaceae</taxon>
        <taxon>Papilionoideae</taxon>
        <taxon>50 kb inversion clade</taxon>
        <taxon>dalbergioids sensu lato</taxon>
        <taxon>Dalbergieae</taxon>
        <taxon>Pterocarpus clade</taxon>
        <taxon>Stylosanthes</taxon>
    </lineage>
</organism>
<gene>
    <name evidence="1" type="ORF">PIB30_074323</name>
</gene>
<dbReference type="Proteomes" id="UP001341840">
    <property type="component" value="Unassembled WGS sequence"/>
</dbReference>
<comment type="caution">
    <text evidence="1">The sequence shown here is derived from an EMBL/GenBank/DDBJ whole genome shotgun (WGS) entry which is preliminary data.</text>
</comment>
<name>A0ABU6UP50_9FABA</name>
<accession>A0ABU6UP50</accession>
<evidence type="ECO:0000313" key="2">
    <source>
        <dbReference type="Proteomes" id="UP001341840"/>
    </source>
</evidence>
<evidence type="ECO:0000313" key="1">
    <source>
        <dbReference type="EMBL" id="MED6162849.1"/>
    </source>
</evidence>
<reference evidence="1 2" key="1">
    <citation type="journal article" date="2023" name="Plants (Basel)">
        <title>Bridging the Gap: Combining Genomics and Transcriptomics Approaches to Understand Stylosanthes scabra, an Orphan Legume from the Brazilian Caatinga.</title>
        <authorList>
            <person name="Ferreira-Neto J.R.C."/>
            <person name="da Silva M.D."/>
            <person name="Binneck E."/>
            <person name="de Melo N.F."/>
            <person name="da Silva R.H."/>
            <person name="de Melo A.L.T.M."/>
            <person name="Pandolfi V."/>
            <person name="Bustamante F.O."/>
            <person name="Brasileiro-Vidal A.C."/>
            <person name="Benko-Iseppon A.M."/>
        </authorList>
    </citation>
    <scope>NUCLEOTIDE SEQUENCE [LARGE SCALE GENOMIC DNA]</scope>
    <source>
        <tissue evidence="1">Leaves</tissue>
    </source>
</reference>